<keyword evidence="3" id="KW-1185">Reference proteome</keyword>
<feature type="transmembrane region" description="Helical" evidence="1">
    <location>
        <begin position="12"/>
        <end position="33"/>
    </location>
</feature>
<feature type="transmembrane region" description="Helical" evidence="1">
    <location>
        <begin position="342"/>
        <end position="361"/>
    </location>
</feature>
<name>A0ABM8VC84_9BACL</name>
<feature type="transmembrane region" description="Helical" evidence="1">
    <location>
        <begin position="127"/>
        <end position="147"/>
    </location>
</feature>
<accession>A0ABM8VC84</accession>
<keyword evidence="1" id="KW-0812">Transmembrane</keyword>
<evidence type="ECO:0000313" key="2">
    <source>
        <dbReference type="EMBL" id="CAG7623159.1"/>
    </source>
</evidence>
<gene>
    <name evidence="2" type="primary">ylbJ_1</name>
    <name evidence="2" type="ORF">PAECIP111802_00913</name>
</gene>
<dbReference type="EMBL" id="CAJVCE010000002">
    <property type="protein sequence ID" value="CAG7623159.1"/>
    <property type="molecule type" value="Genomic_DNA"/>
</dbReference>
<feature type="transmembrane region" description="Helical" evidence="1">
    <location>
        <begin position="153"/>
        <end position="171"/>
    </location>
</feature>
<feature type="transmembrane region" description="Helical" evidence="1">
    <location>
        <begin position="53"/>
        <end position="77"/>
    </location>
</feature>
<keyword evidence="1" id="KW-1133">Transmembrane helix</keyword>
<feature type="transmembrane region" description="Helical" evidence="1">
    <location>
        <begin position="304"/>
        <end position="321"/>
    </location>
</feature>
<protein>
    <submittedName>
        <fullName evidence="2">Sporulation integral membrane protein YlbJ</fullName>
    </submittedName>
</protein>
<sequence>MQRRHTLFSPRLTTLLLGVSALALVFGIIRFPAQAFQASIQGLHLWWKLVFPTLLPFLILTELLRGLGLLHGLGALLEPLLRMLFRLPGIGGWILALGYTTGPQSGAAAIGALRKEGAITREEGERLLSASHVFNPIFIIGVVGVGFLQNATAGLALAVIHYASAILLMLLHRIGAESAQVPFAPRNFADDAASGWLSRSTQMMRTAKNRDGRTFGKLLGDSVAAGTEQLFIIGGCMMIFSVMMQMITLTHFSTAVAAIFSIFGFRPVGTASVFTALLTGVLEPNLGTYAIAGSHYIPESAQSALLSLLIAWGGLSTHAQIKSFVAATDLRFSRFMLSRLQHGVIAFLLSLISWKPLMAMLSQGSDQPVLAGYAAANSTWALEKDSLWPLISPMMLQFGTTILILLILSVFAAFLLNRKP</sequence>
<evidence type="ECO:0000313" key="3">
    <source>
        <dbReference type="Proteomes" id="UP000730618"/>
    </source>
</evidence>
<dbReference type="RefSeq" id="WP_218097268.1">
    <property type="nucleotide sequence ID" value="NZ_CAJVCE010000002.1"/>
</dbReference>
<organism evidence="2 3">
    <name type="scientific">Paenibacillus allorhizosphaerae</name>
    <dbReference type="NCBI Taxonomy" id="2849866"/>
    <lineage>
        <taxon>Bacteria</taxon>
        <taxon>Bacillati</taxon>
        <taxon>Bacillota</taxon>
        <taxon>Bacilli</taxon>
        <taxon>Bacillales</taxon>
        <taxon>Paenibacillaceae</taxon>
        <taxon>Paenibacillus</taxon>
    </lineage>
</organism>
<keyword evidence="1" id="KW-0472">Membrane</keyword>
<dbReference type="Proteomes" id="UP000730618">
    <property type="component" value="Unassembled WGS sequence"/>
</dbReference>
<evidence type="ECO:0000256" key="1">
    <source>
        <dbReference type="SAM" id="Phobius"/>
    </source>
</evidence>
<reference evidence="2 3" key="1">
    <citation type="submission" date="2021-06" db="EMBL/GenBank/DDBJ databases">
        <authorList>
            <person name="Criscuolo A."/>
        </authorList>
    </citation>
    <scope>NUCLEOTIDE SEQUENCE [LARGE SCALE GENOMIC DNA]</scope>
    <source>
        <strain evidence="3">CIP 111802</strain>
    </source>
</reference>
<proteinExistence type="predicted"/>
<comment type="caution">
    <text evidence="2">The sequence shown here is derived from an EMBL/GenBank/DDBJ whole genome shotgun (WGS) entry which is preliminary data.</text>
</comment>
<feature type="transmembrane region" description="Helical" evidence="1">
    <location>
        <begin position="394"/>
        <end position="416"/>
    </location>
</feature>